<dbReference type="AlphaFoldDB" id="A0A7J6M043"/>
<evidence type="ECO:0000313" key="5">
    <source>
        <dbReference type="Proteomes" id="UP000572268"/>
    </source>
</evidence>
<sequence>MMSSVPRDRSPGTPTGLPAISAHANLVLSKWLQFHKDCPVPTEQDCSVLSKATGLTTDAVVGHLLSMGQQQQQSGDVRESQPLKPPGPVMNHVVSEPPQPPPPPPPLVRTPQQIGVGLLTPSMPVQPPPYPPSQQQQQQLFGRSALFDTPLSALSCGLLPEAESALNGYVVKHLHDGMPPERDIITLATRLNLPMAVVVRAIMTKRAAFKSGLLNTQSQQHPVNVVSSPATIQAKGRSIGLGGENHVVKEPERLQQQQPRVVMGGDTRPVARERVGRRFRRLAWGESPPVALDRLMLVPCEPKSISDRDMVSYCTTYAARLQTDILPPKHGSQSSQAAADDPTQAATPSMHSEEADDDDDDEMKEEEGEGEGVVERRVSPRLSKRRRVNTPTDESYEDSEDDSEIEPTFPDD</sequence>
<dbReference type="EMBL" id="JABAHT010000228">
    <property type="protein sequence ID" value="KAF4660531.1"/>
    <property type="molecule type" value="Genomic_DNA"/>
</dbReference>
<gene>
    <name evidence="3" type="ORF">FOL46_003977</name>
    <name evidence="2" type="ORF">FOZ61_003950</name>
</gene>
<feature type="region of interest" description="Disordered" evidence="1">
    <location>
        <begin position="325"/>
        <end position="412"/>
    </location>
</feature>
<organism evidence="3 5">
    <name type="scientific">Perkinsus olseni</name>
    <name type="common">Perkinsus atlanticus</name>
    <dbReference type="NCBI Taxonomy" id="32597"/>
    <lineage>
        <taxon>Eukaryota</taxon>
        <taxon>Sar</taxon>
        <taxon>Alveolata</taxon>
        <taxon>Perkinsozoa</taxon>
        <taxon>Perkinsea</taxon>
        <taxon>Perkinsida</taxon>
        <taxon>Perkinsidae</taxon>
        <taxon>Perkinsus</taxon>
    </lineage>
</organism>
<feature type="compositionally biased region" description="Low complexity" evidence="1">
    <location>
        <begin position="332"/>
        <end position="349"/>
    </location>
</feature>
<accession>A0A7J6M043</accession>
<comment type="caution">
    <text evidence="3">The sequence shown here is derived from an EMBL/GenBank/DDBJ whole genome shotgun (WGS) entry which is preliminary data.</text>
</comment>
<feature type="region of interest" description="Disordered" evidence="1">
    <location>
        <begin position="68"/>
        <end position="112"/>
    </location>
</feature>
<dbReference type="Proteomes" id="UP000572268">
    <property type="component" value="Unassembled WGS sequence"/>
</dbReference>
<evidence type="ECO:0000313" key="2">
    <source>
        <dbReference type="EMBL" id="KAF4660531.1"/>
    </source>
</evidence>
<dbReference type="EMBL" id="JABANN010000248">
    <property type="protein sequence ID" value="KAF4664899.1"/>
    <property type="molecule type" value="Genomic_DNA"/>
</dbReference>
<reference evidence="4 5" key="1">
    <citation type="submission" date="2020-04" db="EMBL/GenBank/DDBJ databases">
        <title>Perkinsus olseni comparative genomics.</title>
        <authorList>
            <person name="Bogema D.R."/>
        </authorList>
    </citation>
    <scope>NUCLEOTIDE SEQUENCE [LARGE SCALE GENOMIC DNA]</scope>
    <source>
        <strain evidence="2">ATCC PRA-179</strain>
        <strain evidence="3">ATCC PRA-31</strain>
    </source>
</reference>
<evidence type="ECO:0000313" key="4">
    <source>
        <dbReference type="Proteomes" id="UP000570595"/>
    </source>
</evidence>
<feature type="compositionally biased region" description="Pro residues" evidence="1">
    <location>
        <begin position="97"/>
        <end position="108"/>
    </location>
</feature>
<dbReference type="OrthoDB" id="10339732at2759"/>
<name>A0A7J6M043_PEROL</name>
<dbReference type="Proteomes" id="UP000570595">
    <property type="component" value="Unassembled WGS sequence"/>
</dbReference>
<feature type="compositionally biased region" description="Acidic residues" evidence="1">
    <location>
        <begin position="394"/>
        <end position="412"/>
    </location>
</feature>
<evidence type="ECO:0000256" key="1">
    <source>
        <dbReference type="SAM" id="MobiDB-lite"/>
    </source>
</evidence>
<proteinExistence type="predicted"/>
<protein>
    <submittedName>
        <fullName evidence="3">Uncharacterized protein</fullName>
    </submittedName>
</protein>
<evidence type="ECO:0000313" key="3">
    <source>
        <dbReference type="EMBL" id="KAF4664899.1"/>
    </source>
</evidence>
<feature type="compositionally biased region" description="Acidic residues" evidence="1">
    <location>
        <begin position="354"/>
        <end position="372"/>
    </location>
</feature>